<comment type="caution">
    <text evidence="3">The sequence shown here is derived from an EMBL/GenBank/DDBJ whole genome shotgun (WGS) entry which is preliminary data.</text>
</comment>
<dbReference type="InterPro" id="IPR011006">
    <property type="entry name" value="CheY-like_superfamily"/>
</dbReference>
<evidence type="ECO:0000313" key="4">
    <source>
        <dbReference type="Proteomes" id="UP001597510"/>
    </source>
</evidence>
<organism evidence="3 4">
    <name type="scientific">Emticicia soli</name>
    <dbReference type="NCBI Taxonomy" id="2027878"/>
    <lineage>
        <taxon>Bacteria</taxon>
        <taxon>Pseudomonadati</taxon>
        <taxon>Bacteroidota</taxon>
        <taxon>Cytophagia</taxon>
        <taxon>Cytophagales</taxon>
        <taxon>Leadbetterellaceae</taxon>
        <taxon>Emticicia</taxon>
    </lineage>
</organism>
<proteinExistence type="predicted"/>
<dbReference type="EMBL" id="JBHULC010000006">
    <property type="protein sequence ID" value="MFD2520577.1"/>
    <property type="molecule type" value="Genomic_DNA"/>
</dbReference>
<dbReference type="PROSITE" id="PS50110">
    <property type="entry name" value="RESPONSE_REGULATORY"/>
    <property type="match status" value="1"/>
</dbReference>
<evidence type="ECO:0000313" key="3">
    <source>
        <dbReference type="EMBL" id="MFD2520577.1"/>
    </source>
</evidence>
<keyword evidence="1" id="KW-0597">Phosphoprotein</keyword>
<keyword evidence="4" id="KW-1185">Reference proteome</keyword>
<dbReference type="Gene3D" id="3.40.50.2300">
    <property type="match status" value="1"/>
</dbReference>
<dbReference type="SMART" id="SM00448">
    <property type="entry name" value="REC"/>
    <property type="match status" value="1"/>
</dbReference>
<dbReference type="PANTHER" id="PTHR44520:SF2">
    <property type="entry name" value="RESPONSE REGULATOR RCP1"/>
    <property type="match status" value="1"/>
</dbReference>
<sequence length="126" mass="14187">MIFSNILLIDDDEDDQEIFQSAVQQISTSVQYKYLNSAREALQKLSSGEVSPEVIFLDLNMPLMSGQEFLGQIKQNELLSTIPVIIFSTSSDPTTKELTKHLGAHDFITKPSDFDQLVDLLKPLIR</sequence>
<accession>A0ABW5J5B9</accession>
<evidence type="ECO:0000256" key="1">
    <source>
        <dbReference type="PROSITE-ProRule" id="PRU00169"/>
    </source>
</evidence>
<dbReference type="Proteomes" id="UP001597510">
    <property type="component" value="Unassembled WGS sequence"/>
</dbReference>
<dbReference type="InterPro" id="IPR052893">
    <property type="entry name" value="TCS_response_regulator"/>
</dbReference>
<feature type="modified residue" description="4-aspartylphosphate" evidence="1">
    <location>
        <position position="58"/>
    </location>
</feature>
<gene>
    <name evidence="3" type="ORF">ACFSR2_06760</name>
</gene>
<dbReference type="SUPFAM" id="SSF52172">
    <property type="entry name" value="CheY-like"/>
    <property type="match status" value="1"/>
</dbReference>
<reference evidence="4" key="1">
    <citation type="journal article" date="2019" name="Int. J. Syst. Evol. Microbiol.">
        <title>The Global Catalogue of Microorganisms (GCM) 10K type strain sequencing project: providing services to taxonomists for standard genome sequencing and annotation.</title>
        <authorList>
            <consortium name="The Broad Institute Genomics Platform"/>
            <consortium name="The Broad Institute Genome Sequencing Center for Infectious Disease"/>
            <person name="Wu L."/>
            <person name="Ma J."/>
        </authorList>
    </citation>
    <scope>NUCLEOTIDE SEQUENCE [LARGE SCALE GENOMIC DNA]</scope>
    <source>
        <strain evidence="4">KCTC 52344</strain>
    </source>
</reference>
<evidence type="ECO:0000259" key="2">
    <source>
        <dbReference type="PROSITE" id="PS50110"/>
    </source>
</evidence>
<feature type="domain" description="Response regulatory" evidence="2">
    <location>
        <begin position="5"/>
        <end position="125"/>
    </location>
</feature>
<name>A0ABW5J5B9_9BACT</name>
<dbReference type="RefSeq" id="WP_340239697.1">
    <property type="nucleotide sequence ID" value="NZ_JBBEWC010000014.1"/>
</dbReference>
<dbReference type="PANTHER" id="PTHR44520">
    <property type="entry name" value="RESPONSE REGULATOR RCP1-RELATED"/>
    <property type="match status" value="1"/>
</dbReference>
<dbReference type="InterPro" id="IPR001789">
    <property type="entry name" value="Sig_transdc_resp-reg_receiver"/>
</dbReference>
<dbReference type="Pfam" id="PF00072">
    <property type="entry name" value="Response_reg"/>
    <property type="match status" value="1"/>
</dbReference>
<protein>
    <submittedName>
        <fullName evidence="3">Response regulator</fullName>
    </submittedName>
</protein>